<dbReference type="PATRIC" id="fig|1217699.3.peg.3281"/>
<dbReference type="OrthoDB" id="9177208at2"/>
<accession>R9AUR6</accession>
<dbReference type="HOGENOM" id="CLU_568199_0_0_6"/>
<dbReference type="RefSeq" id="WP_005146766.1">
    <property type="nucleotide sequence ID" value="NZ_KE007349.1"/>
</dbReference>
<evidence type="ECO:0000313" key="2">
    <source>
        <dbReference type="Proteomes" id="UP000016203"/>
    </source>
</evidence>
<reference evidence="1 2" key="1">
    <citation type="submission" date="2013-03" db="EMBL/GenBank/DDBJ databases">
        <title>The Genome Sequence of Acinetobacter sp. CIP 110321.</title>
        <authorList>
            <consortium name="The Broad Institute Genome Sequencing Platform"/>
            <consortium name="The Broad Institute Genome Sequencing Center for Infectious Disease"/>
            <person name="Cerqueira G."/>
            <person name="Feldgarden M."/>
            <person name="Courvalin P."/>
            <person name="Perichon B."/>
            <person name="Grillot-Courvalin C."/>
            <person name="Clermont D."/>
            <person name="Rocha E."/>
            <person name="Yoon E.-J."/>
            <person name="Nemec A."/>
            <person name="Walker B."/>
            <person name="Young S.K."/>
            <person name="Zeng Q."/>
            <person name="Gargeya S."/>
            <person name="Fitzgerald M."/>
            <person name="Haas B."/>
            <person name="Abouelleil A."/>
            <person name="Alvarado L."/>
            <person name="Arachchi H.M."/>
            <person name="Berlin A.M."/>
            <person name="Chapman S.B."/>
            <person name="Dewar J."/>
            <person name="Goldberg J."/>
            <person name="Griggs A."/>
            <person name="Gujja S."/>
            <person name="Hansen M."/>
            <person name="Howarth C."/>
            <person name="Imamovic A."/>
            <person name="Larimer J."/>
            <person name="McCowan C."/>
            <person name="Murphy C."/>
            <person name="Neiman D."/>
            <person name="Pearson M."/>
            <person name="Priest M."/>
            <person name="Roberts A."/>
            <person name="Saif S."/>
            <person name="Shea T."/>
            <person name="Sisk P."/>
            <person name="Sykes S."/>
            <person name="Wortman J."/>
            <person name="Nusbaum C."/>
            <person name="Birren B."/>
        </authorList>
    </citation>
    <scope>NUCLEOTIDE SEQUENCE [LARGE SCALE GENOMIC DNA]</scope>
    <source>
        <strain evidence="1 2">CIP 110321</strain>
    </source>
</reference>
<dbReference type="Proteomes" id="UP000016203">
    <property type="component" value="Unassembled WGS sequence"/>
</dbReference>
<dbReference type="AlphaFoldDB" id="R9AUR6"/>
<protein>
    <submittedName>
        <fullName evidence="1">Uncharacterized protein</fullName>
    </submittedName>
</protein>
<organism evidence="1 2">
    <name type="scientific">Acinetobacter genomosp. 15BJ</name>
    <dbReference type="NCBI Taxonomy" id="106651"/>
    <lineage>
        <taxon>Bacteria</taxon>
        <taxon>Pseudomonadati</taxon>
        <taxon>Pseudomonadota</taxon>
        <taxon>Gammaproteobacteria</taxon>
        <taxon>Moraxellales</taxon>
        <taxon>Moraxellaceae</taxon>
        <taxon>Acinetobacter</taxon>
    </lineage>
</organism>
<proteinExistence type="predicted"/>
<dbReference type="EMBL" id="AQFL01000026">
    <property type="protein sequence ID" value="EOR03826.1"/>
    <property type="molecule type" value="Genomic_DNA"/>
</dbReference>
<name>R9AUR6_9GAMM</name>
<sequence>MSNYSIPYHDIDILIPSQKFEVNFSYTSSQMPNFIDSMIMRLLRISPLSVKNIAKFLGMNQRESRIVLDQLITNNEVELQQDGLFHLTNKSMKYFTTVDSIPKVASILEHTHSLIYELTNFNYIAQKPDNNMYGIKLIATSTHAANSENIVRDRFQKQFYQLIEEDIITLKKIEGRPSIYKMGTVKKVKECTVRKSLDLHVDAQAEPQAIKVLDSIMSDELKDKTYQALGQSKKGNNIRDILNNLDGFEQLKLNQYFKDGRFLAPNALFDSINPIESKSSDGNHLFIGPCYSQSNSKIILNKIKESIAKNHQVSSIYWLAPDDVFWGKSLRFNTFINALGQIKTKQNTDLQLKCFLPMHDEQDRTSVNNYRKIIAKDQQKYFYGIKDGILDGNFELIVVKNEFAVIVLHVLDSEAEYLTSFPFGSISYDKQLVNGLVSLFEAWERPKDDGGISFGQMFKKHSQS</sequence>
<evidence type="ECO:0000313" key="1">
    <source>
        <dbReference type="EMBL" id="EOR03826.1"/>
    </source>
</evidence>
<gene>
    <name evidence="1" type="ORF">F896_03362</name>
</gene>
<dbReference type="GeneID" id="45417118"/>
<comment type="caution">
    <text evidence="1">The sequence shown here is derived from an EMBL/GenBank/DDBJ whole genome shotgun (WGS) entry which is preliminary data.</text>
</comment>